<evidence type="ECO:0000313" key="1">
    <source>
        <dbReference type="EMBL" id="KAF0692729.1"/>
    </source>
</evidence>
<evidence type="ECO:0000313" key="3">
    <source>
        <dbReference type="Proteomes" id="UP000332933"/>
    </source>
</evidence>
<keyword evidence="3" id="KW-1185">Reference proteome</keyword>
<evidence type="ECO:0000313" key="2">
    <source>
        <dbReference type="EMBL" id="VFT92965.1"/>
    </source>
</evidence>
<dbReference type="EMBL" id="VJMH01005853">
    <property type="protein sequence ID" value="KAF0692729.1"/>
    <property type="molecule type" value="Genomic_DNA"/>
</dbReference>
<gene>
    <name evidence="2" type="primary">Aste57867_16187</name>
    <name evidence="1" type="ORF">As57867_016131</name>
    <name evidence="2" type="ORF">ASTE57867_16187</name>
</gene>
<protein>
    <submittedName>
        <fullName evidence="2">Aste57867_16187 protein</fullName>
    </submittedName>
</protein>
<name>A0A485L5V9_9STRA</name>
<dbReference type="AlphaFoldDB" id="A0A485L5V9"/>
<organism evidence="2 3">
    <name type="scientific">Aphanomyces stellatus</name>
    <dbReference type="NCBI Taxonomy" id="120398"/>
    <lineage>
        <taxon>Eukaryota</taxon>
        <taxon>Sar</taxon>
        <taxon>Stramenopiles</taxon>
        <taxon>Oomycota</taxon>
        <taxon>Saprolegniomycetes</taxon>
        <taxon>Saprolegniales</taxon>
        <taxon>Verrucalvaceae</taxon>
        <taxon>Aphanomyces</taxon>
    </lineage>
</organism>
<dbReference type="Proteomes" id="UP000332933">
    <property type="component" value="Unassembled WGS sequence"/>
</dbReference>
<sequence>MCQAVPVSAPHHLHADLHRHARQHRTTQIMRLLRGSIGREWCQLSDLSMAALAIKLERVLSRAFPSEKEACDQVLELRMRHVIKRILDTKVAGERIDDRSPERRTDDRADAKAATTVVVGASI</sequence>
<proteinExistence type="predicted"/>
<reference evidence="2 3" key="1">
    <citation type="submission" date="2019-03" db="EMBL/GenBank/DDBJ databases">
        <authorList>
            <person name="Gaulin E."/>
            <person name="Dumas B."/>
        </authorList>
    </citation>
    <scope>NUCLEOTIDE SEQUENCE [LARGE SCALE GENOMIC DNA]</scope>
    <source>
        <strain evidence="2">CBS 568.67</strain>
    </source>
</reference>
<dbReference type="EMBL" id="CAADRA010005874">
    <property type="protein sequence ID" value="VFT92965.1"/>
    <property type="molecule type" value="Genomic_DNA"/>
</dbReference>
<reference evidence="1" key="2">
    <citation type="submission" date="2019-06" db="EMBL/GenBank/DDBJ databases">
        <title>Genomics analysis of Aphanomyces spp. identifies a new class of oomycete effector associated with host adaptation.</title>
        <authorList>
            <person name="Gaulin E."/>
        </authorList>
    </citation>
    <scope>NUCLEOTIDE SEQUENCE</scope>
    <source>
        <strain evidence="1">CBS 578.67</strain>
    </source>
</reference>
<accession>A0A485L5V9</accession>